<dbReference type="EMBL" id="JAPHEH010000001">
    <property type="protein sequence ID" value="MDG4475480.1"/>
    <property type="molecule type" value="Genomic_DNA"/>
</dbReference>
<keyword evidence="3" id="KW-1185">Reference proteome</keyword>
<protein>
    <submittedName>
        <fullName evidence="2">Type I restriction enzyme HsdR N-terminal domain-containing protein</fullName>
    </submittedName>
</protein>
<evidence type="ECO:0000313" key="2">
    <source>
        <dbReference type="EMBL" id="MDG4475480.1"/>
    </source>
</evidence>
<comment type="caution">
    <text evidence="2">The sequence shown here is derived from an EMBL/GenBank/DDBJ whole genome shotgun (WGS) entry which is preliminary data.</text>
</comment>
<proteinExistence type="predicted"/>
<feature type="domain" description="Type I restriction enzyme R protein N-terminal" evidence="1">
    <location>
        <begin position="28"/>
        <end position="140"/>
    </location>
</feature>
<reference evidence="2" key="1">
    <citation type="journal article" date="2022" name="bioRxiv">
        <title>Thiovibrio frasassiensisgen. nov., sp. nov., an autotrophic, elemental sulfur disproportionating bacterium isolated from sulfidic karst sediment, and proposal of Thiovibrionaceae fam. nov.</title>
        <authorList>
            <person name="Aronson H."/>
            <person name="Thomas C."/>
            <person name="Bhattacharyya M."/>
            <person name="Eckstein S."/>
            <person name="Jensen S."/>
            <person name="Barco R."/>
            <person name="Macalady J."/>
            <person name="Amend J."/>
        </authorList>
    </citation>
    <scope>NUCLEOTIDE SEQUENCE</scope>
    <source>
        <strain evidence="2">RS19-109</strain>
    </source>
</reference>
<name>A0A9X4MGI1_9BACT</name>
<dbReference type="InterPro" id="IPR029464">
    <property type="entry name" value="HSDR_N"/>
</dbReference>
<evidence type="ECO:0000313" key="3">
    <source>
        <dbReference type="Proteomes" id="UP001154240"/>
    </source>
</evidence>
<evidence type="ECO:0000259" key="1">
    <source>
        <dbReference type="Pfam" id="PF13588"/>
    </source>
</evidence>
<dbReference type="Proteomes" id="UP001154240">
    <property type="component" value="Unassembled WGS sequence"/>
</dbReference>
<gene>
    <name evidence="2" type="ORF">OLX77_04820</name>
</gene>
<sequence>MADIPSHHMIYGNLDDFITGETLVDTDDERYRQKLARLLVEERGFAKGEVEMRRRIETLFAHQFVVSKIDIVVRLEGRRVMVVRYGPGSLVTRERPAIAAARVLEESQLIPLAVVSNGEDGELLDTRTGKVLGTGLGAIPTRESLVTMLPSLDFTPVPPERREPELRILNAFDIEVCCAGGPCALPGAKEG</sequence>
<reference evidence="2" key="2">
    <citation type="submission" date="2022-10" db="EMBL/GenBank/DDBJ databases">
        <authorList>
            <person name="Aronson H.S."/>
        </authorList>
    </citation>
    <scope>NUCLEOTIDE SEQUENCE</scope>
    <source>
        <strain evidence="2">RS19-109</strain>
    </source>
</reference>
<dbReference type="AlphaFoldDB" id="A0A9X4MGI1"/>
<dbReference type="Pfam" id="PF13588">
    <property type="entry name" value="HSDR_N_2"/>
    <property type="match status" value="1"/>
</dbReference>
<organism evidence="2 3">
    <name type="scientific">Thiovibrio frasassiensis</name>
    <dbReference type="NCBI Taxonomy" id="2984131"/>
    <lineage>
        <taxon>Bacteria</taxon>
        <taxon>Pseudomonadati</taxon>
        <taxon>Thermodesulfobacteriota</taxon>
        <taxon>Desulfobulbia</taxon>
        <taxon>Desulfobulbales</taxon>
        <taxon>Thiovibrionaceae</taxon>
        <taxon>Thiovibrio</taxon>
    </lineage>
</organism>
<dbReference type="RefSeq" id="WP_307632453.1">
    <property type="nucleotide sequence ID" value="NZ_JAPHEH010000001.1"/>
</dbReference>
<accession>A0A9X4MGI1</accession>